<evidence type="ECO:0000256" key="2">
    <source>
        <dbReference type="ARBA" id="ARBA00022603"/>
    </source>
</evidence>
<keyword evidence="3 6" id="KW-0808">Transferase</keyword>
<keyword evidence="8" id="KW-1185">Reference proteome</keyword>
<proteinExistence type="inferred from homology"/>
<dbReference type="Gene3D" id="3.40.1280.10">
    <property type="match status" value="1"/>
</dbReference>
<dbReference type="Proteomes" id="UP000291269">
    <property type="component" value="Unassembled WGS sequence"/>
</dbReference>
<keyword evidence="6" id="KW-0963">Cytoplasm</keyword>
<feature type="binding site" evidence="6">
    <location>
        <position position="63"/>
    </location>
    <ligand>
        <name>S-adenosyl-L-methionine</name>
        <dbReference type="ChEBI" id="CHEBI:59789"/>
    </ligand>
</feature>
<gene>
    <name evidence="6" type="primary">rlmH</name>
    <name evidence="7" type="ORF">ESZ91_10685</name>
</gene>
<comment type="subunit">
    <text evidence="6">Homodimer.</text>
</comment>
<dbReference type="GO" id="GO:0005737">
    <property type="term" value="C:cytoplasm"/>
    <property type="evidence" value="ECO:0007669"/>
    <property type="project" value="UniProtKB-SubCell"/>
</dbReference>
<dbReference type="InterPro" id="IPR003742">
    <property type="entry name" value="RlmH-like"/>
</dbReference>
<sequence>MNKVNIVCVGKIKEKFYTDAVNEYIKRMSRFAKVSVVELCERETPQKECDSILKALKGYVVALAVEGEKADSLSLAKKMRTLLDAGKELTFVIGSSCGLDARVKAAADWKLSFSDMTFPHQLMRVILCEQIYRAFMINAGSEYHK</sequence>
<dbReference type="InterPro" id="IPR029028">
    <property type="entry name" value="Alpha/beta_knot_MTases"/>
</dbReference>
<accession>A0A4Q2K5A2</accession>
<keyword evidence="2 6" id="KW-0489">Methyltransferase</keyword>
<dbReference type="InterPro" id="IPR029026">
    <property type="entry name" value="tRNA_m1G_MTases_N"/>
</dbReference>
<dbReference type="EC" id="2.1.1.177" evidence="6"/>
<dbReference type="GO" id="GO:0070038">
    <property type="term" value="F:rRNA (pseudouridine-N3-)-methyltransferase activity"/>
    <property type="evidence" value="ECO:0007669"/>
    <property type="project" value="UniProtKB-UniRule"/>
</dbReference>
<dbReference type="HAMAP" id="MF_00658">
    <property type="entry name" value="23SrRNA_methyltr_H"/>
    <property type="match status" value="1"/>
</dbReference>
<dbReference type="EMBL" id="SDOZ01000004">
    <property type="protein sequence ID" value="RXZ58112.1"/>
    <property type="molecule type" value="Genomic_DNA"/>
</dbReference>
<name>A0A4Q2K5A2_9FIRM</name>
<evidence type="ECO:0000256" key="4">
    <source>
        <dbReference type="ARBA" id="ARBA00022691"/>
    </source>
</evidence>
<evidence type="ECO:0000256" key="6">
    <source>
        <dbReference type="HAMAP-Rule" id="MF_00658"/>
    </source>
</evidence>
<dbReference type="PIRSF" id="PIRSF004505">
    <property type="entry name" value="MT_bac"/>
    <property type="match status" value="1"/>
</dbReference>
<evidence type="ECO:0000256" key="5">
    <source>
        <dbReference type="ARBA" id="ARBA00038303"/>
    </source>
</evidence>
<keyword evidence="1 6" id="KW-0698">rRNA processing</keyword>
<comment type="function">
    <text evidence="6">Specifically methylates the pseudouridine at position 1915 (m3Psi1915) in 23S rRNA.</text>
</comment>
<dbReference type="OrthoDB" id="9806643at2"/>
<evidence type="ECO:0000256" key="3">
    <source>
        <dbReference type="ARBA" id="ARBA00022679"/>
    </source>
</evidence>
<dbReference type="Pfam" id="PF02590">
    <property type="entry name" value="SPOUT_MTase"/>
    <property type="match status" value="1"/>
</dbReference>
<comment type="subcellular location">
    <subcellularLocation>
        <location evidence="6">Cytoplasm</location>
    </subcellularLocation>
</comment>
<evidence type="ECO:0000313" key="8">
    <source>
        <dbReference type="Proteomes" id="UP000291269"/>
    </source>
</evidence>
<comment type="catalytic activity">
    <reaction evidence="6">
        <text>pseudouridine(1915) in 23S rRNA + S-adenosyl-L-methionine = N(3)-methylpseudouridine(1915) in 23S rRNA + S-adenosyl-L-homocysteine + H(+)</text>
        <dbReference type="Rhea" id="RHEA:42752"/>
        <dbReference type="Rhea" id="RHEA-COMP:10221"/>
        <dbReference type="Rhea" id="RHEA-COMP:10222"/>
        <dbReference type="ChEBI" id="CHEBI:15378"/>
        <dbReference type="ChEBI" id="CHEBI:57856"/>
        <dbReference type="ChEBI" id="CHEBI:59789"/>
        <dbReference type="ChEBI" id="CHEBI:65314"/>
        <dbReference type="ChEBI" id="CHEBI:74486"/>
        <dbReference type="EC" id="2.1.1.177"/>
    </reaction>
</comment>
<dbReference type="CDD" id="cd18081">
    <property type="entry name" value="RlmH-like"/>
    <property type="match status" value="1"/>
</dbReference>
<dbReference type="SUPFAM" id="SSF75217">
    <property type="entry name" value="alpha/beta knot"/>
    <property type="match status" value="1"/>
</dbReference>
<dbReference type="AlphaFoldDB" id="A0A4Q2K5A2"/>
<protein>
    <recommendedName>
        <fullName evidence="6">Ribosomal RNA large subunit methyltransferase H</fullName>
        <ecNumber evidence="6">2.1.1.177</ecNumber>
    </recommendedName>
    <alternativeName>
        <fullName evidence="6">23S rRNA (pseudouridine1915-N3)-methyltransferase</fullName>
    </alternativeName>
    <alternativeName>
        <fullName evidence="6">23S rRNA m3Psi1915 methyltransferase</fullName>
    </alternativeName>
    <alternativeName>
        <fullName evidence="6">rRNA (pseudouridine-N3-)-methyltransferase RlmH</fullName>
    </alternativeName>
</protein>
<reference evidence="7 8" key="1">
    <citation type="journal article" date="2019" name="Gut">
        <title>Antibiotics-induced monodominance of a novel gut bacterial order.</title>
        <authorList>
            <person name="Hildebrand F."/>
            <person name="Moitinho-Silva L."/>
            <person name="Blasche S."/>
            <person name="Jahn M.T."/>
            <person name="Gossmann T.I."/>
            <person name="Heuerta-Cepas J."/>
            <person name="Hercog R."/>
            <person name="Luetge M."/>
            <person name="Bahram M."/>
            <person name="Pryszlak A."/>
            <person name="Alves R.J."/>
            <person name="Waszak S.M."/>
            <person name="Zhu A."/>
            <person name="Ye L."/>
            <person name="Costea P.I."/>
            <person name="Aalvink S."/>
            <person name="Belzer C."/>
            <person name="Forslund S.K."/>
            <person name="Sunagawa S."/>
            <person name="Hentschel U."/>
            <person name="Merten C."/>
            <person name="Patil K.R."/>
            <person name="Benes V."/>
            <person name="Bork P."/>
        </authorList>
    </citation>
    <scope>NUCLEOTIDE SEQUENCE [LARGE SCALE GENOMIC DNA]</scope>
    <source>
        <strain evidence="7 8">HDS1380</strain>
    </source>
</reference>
<feature type="binding site" evidence="6">
    <location>
        <begin position="113"/>
        <end position="118"/>
    </location>
    <ligand>
        <name>S-adenosyl-L-methionine</name>
        <dbReference type="ChEBI" id="CHEBI:59789"/>
    </ligand>
</feature>
<evidence type="ECO:0000313" key="7">
    <source>
        <dbReference type="EMBL" id="RXZ58112.1"/>
    </source>
</evidence>
<dbReference type="PANTHER" id="PTHR33603">
    <property type="entry name" value="METHYLTRANSFERASE"/>
    <property type="match status" value="1"/>
</dbReference>
<comment type="similarity">
    <text evidence="5 6">Belongs to the RNA methyltransferase RlmH family.</text>
</comment>
<dbReference type="PANTHER" id="PTHR33603:SF1">
    <property type="entry name" value="RIBOSOMAL RNA LARGE SUBUNIT METHYLTRANSFERASE H"/>
    <property type="match status" value="1"/>
</dbReference>
<keyword evidence="4 6" id="KW-0949">S-adenosyl-L-methionine</keyword>
<comment type="caution">
    <text evidence="7">The sequence shown here is derived from an EMBL/GenBank/DDBJ whole genome shotgun (WGS) entry which is preliminary data.</text>
</comment>
<evidence type="ECO:0000256" key="1">
    <source>
        <dbReference type="ARBA" id="ARBA00022552"/>
    </source>
</evidence>
<dbReference type="RefSeq" id="WP_129227104.1">
    <property type="nucleotide sequence ID" value="NZ_SDOZ01000004.1"/>
</dbReference>
<feature type="binding site" evidence="6">
    <location>
        <position position="94"/>
    </location>
    <ligand>
        <name>S-adenosyl-L-methionine</name>
        <dbReference type="ChEBI" id="CHEBI:59789"/>
    </ligand>
</feature>
<organism evidence="7 8">
    <name type="scientific">Candidatus Borkfalkia ceftriaxoniphila</name>
    <dbReference type="NCBI Taxonomy" id="2508949"/>
    <lineage>
        <taxon>Bacteria</taxon>
        <taxon>Bacillati</taxon>
        <taxon>Bacillota</taxon>
        <taxon>Clostridia</taxon>
        <taxon>Christensenellales</taxon>
        <taxon>Christensenellaceae</taxon>
        <taxon>Candidatus Borkfalkia</taxon>
    </lineage>
</organism>